<accession>A0A1H7RE89</accession>
<dbReference type="STRING" id="332977.SAMN05421740_10758"/>
<dbReference type="Pfam" id="PF08327">
    <property type="entry name" value="AHSA1"/>
    <property type="match status" value="1"/>
</dbReference>
<keyword evidence="4" id="KW-1185">Reference proteome</keyword>
<evidence type="ECO:0000259" key="2">
    <source>
        <dbReference type="Pfam" id="PF08327"/>
    </source>
</evidence>
<name>A0A1H7RE89_9SPHI</name>
<protein>
    <submittedName>
        <fullName evidence="3">Uncharacterized conserved protein YndB, AHSA1/START domain</fullName>
    </submittedName>
</protein>
<dbReference type="EMBL" id="FNZR01000007">
    <property type="protein sequence ID" value="SEL58472.1"/>
    <property type="molecule type" value="Genomic_DNA"/>
</dbReference>
<feature type="domain" description="Activator of Hsp90 ATPase homologue 1/2-like C-terminal" evidence="2">
    <location>
        <begin position="26"/>
        <end position="162"/>
    </location>
</feature>
<comment type="similarity">
    <text evidence="1">Belongs to the AHA1 family.</text>
</comment>
<organism evidence="3 4">
    <name type="scientific">Parapedobacter koreensis</name>
    <dbReference type="NCBI Taxonomy" id="332977"/>
    <lineage>
        <taxon>Bacteria</taxon>
        <taxon>Pseudomonadati</taxon>
        <taxon>Bacteroidota</taxon>
        <taxon>Sphingobacteriia</taxon>
        <taxon>Sphingobacteriales</taxon>
        <taxon>Sphingobacteriaceae</taxon>
        <taxon>Parapedobacter</taxon>
    </lineage>
</organism>
<dbReference type="OrthoDB" id="9795306at2"/>
<gene>
    <name evidence="3" type="ORF">SAMN05421740_10758</name>
</gene>
<reference evidence="4" key="1">
    <citation type="submission" date="2016-10" db="EMBL/GenBank/DDBJ databases">
        <authorList>
            <person name="Varghese N."/>
            <person name="Submissions S."/>
        </authorList>
    </citation>
    <scope>NUCLEOTIDE SEQUENCE [LARGE SCALE GENOMIC DNA]</scope>
    <source>
        <strain evidence="4">Jip14</strain>
    </source>
</reference>
<sequence length="167" mass="19456">MNPTLLFDFTVNKENNTIHITREFAANLELVWQAWTTPELLDQWWGPQPWRAETTTMDFREGGFWHYAMVSPEGEKHWAKTNFIAIVKEKSFASKGGFSDENGTMNPALPQNLWENNFTPKNNKVQVDMLLTYDTLDDLEKELAMGFKEGMTIDFQQLDELLLTFQK</sequence>
<evidence type="ECO:0000313" key="3">
    <source>
        <dbReference type="EMBL" id="SEL58472.1"/>
    </source>
</evidence>
<proteinExistence type="inferred from homology"/>
<evidence type="ECO:0000256" key="1">
    <source>
        <dbReference type="ARBA" id="ARBA00006817"/>
    </source>
</evidence>
<dbReference type="AlphaFoldDB" id="A0A1H7RE89"/>
<dbReference type="CDD" id="cd07814">
    <property type="entry name" value="SRPBCC_CalC_Aha1-like"/>
    <property type="match status" value="1"/>
</dbReference>
<dbReference type="RefSeq" id="WP_090606997.1">
    <property type="nucleotide sequence ID" value="NZ_FNZR01000007.1"/>
</dbReference>
<dbReference type="Proteomes" id="UP000198916">
    <property type="component" value="Unassembled WGS sequence"/>
</dbReference>
<evidence type="ECO:0000313" key="4">
    <source>
        <dbReference type="Proteomes" id="UP000198916"/>
    </source>
</evidence>
<dbReference type="SUPFAM" id="SSF55961">
    <property type="entry name" value="Bet v1-like"/>
    <property type="match status" value="1"/>
</dbReference>
<dbReference type="InterPro" id="IPR013538">
    <property type="entry name" value="ASHA1/2-like_C"/>
</dbReference>
<dbReference type="Gene3D" id="3.30.530.20">
    <property type="match status" value="1"/>
</dbReference>
<dbReference type="InterPro" id="IPR023393">
    <property type="entry name" value="START-like_dom_sf"/>
</dbReference>